<dbReference type="STRING" id="316055.RPE_4662"/>
<dbReference type="InterPro" id="IPR003660">
    <property type="entry name" value="HAMP_dom"/>
</dbReference>
<organism evidence="7">
    <name type="scientific">Rhodopseudomonas palustris (strain BisA53)</name>
    <dbReference type="NCBI Taxonomy" id="316055"/>
    <lineage>
        <taxon>Bacteria</taxon>
        <taxon>Pseudomonadati</taxon>
        <taxon>Pseudomonadota</taxon>
        <taxon>Alphaproteobacteria</taxon>
        <taxon>Hyphomicrobiales</taxon>
        <taxon>Nitrobacteraceae</taxon>
        <taxon>Rhodopseudomonas</taxon>
    </lineage>
</organism>
<dbReference type="GO" id="GO:0004888">
    <property type="term" value="F:transmembrane signaling receptor activity"/>
    <property type="evidence" value="ECO:0007669"/>
    <property type="project" value="InterPro"/>
</dbReference>
<comment type="similarity">
    <text evidence="2">Belongs to the methyl-accepting chemotaxis (MCP) protein family.</text>
</comment>
<dbReference type="KEGG" id="rpe:RPE_4662"/>
<dbReference type="InterPro" id="IPR004090">
    <property type="entry name" value="Chemotax_Me-accpt_rcpt"/>
</dbReference>
<dbReference type="eggNOG" id="COG0840">
    <property type="taxonomic scope" value="Bacteria"/>
</dbReference>
<evidence type="ECO:0000259" key="6">
    <source>
        <dbReference type="PROSITE" id="PS50885"/>
    </source>
</evidence>
<dbReference type="Gene3D" id="1.10.287.950">
    <property type="entry name" value="Methyl-accepting chemotaxis protein"/>
    <property type="match status" value="1"/>
</dbReference>
<dbReference type="PANTHER" id="PTHR32089:SF112">
    <property type="entry name" value="LYSOZYME-LIKE PROTEIN-RELATED"/>
    <property type="match status" value="1"/>
</dbReference>
<dbReference type="SUPFAM" id="SSF58104">
    <property type="entry name" value="Methyl-accepting chemotaxis protein (MCP) signaling domain"/>
    <property type="match status" value="1"/>
</dbReference>
<dbReference type="InterPro" id="IPR004089">
    <property type="entry name" value="MCPsignal_dom"/>
</dbReference>
<proteinExistence type="inferred from homology"/>
<keyword evidence="1 3" id="KW-0807">Transducer</keyword>
<dbReference type="PROSITE" id="PS50111">
    <property type="entry name" value="CHEMOTAXIS_TRANSDUC_2"/>
    <property type="match status" value="1"/>
</dbReference>
<accession>Q07HK2</accession>
<dbReference type="Pfam" id="PF00015">
    <property type="entry name" value="MCPsignal"/>
    <property type="match status" value="1"/>
</dbReference>
<evidence type="ECO:0000256" key="1">
    <source>
        <dbReference type="ARBA" id="ARBA00023224"/>
    </source>
</evidence>
<dbReference type="OrthoDB" id="5179380at2"/>
<dbReference type="EMBL" id="CP000463">
    <property type="protein sequence ID" value="ABJ08582.1"/>
    <property type="molecule type" value="Genomic_DNA"/>
</dbReference>
<dbReference type="HOGENOM" id="CLU_000445_107_27_5"/>
<dbReference type="GO" id="GO:0016020">
    <property type="term" value="C:membrane"/>
    <property type="evidence" value="ECO:0007669"/>
    <property type="project" value="InterPro"/>
</dbReference>
<evidence type="ECO:0000256" key="3">
    <source>
        <dbReference type="PROSITE-ProRule" id="PRU00284"/>
    </source>
</evidence>
<gene>
    <name evidence="7" type="ordered locus">RPE_4662</name>
</gene>
<evidence type="ECO:0000313" key="7">
    <source>
        <dbReference type="EMBL" id="ABJ08582.1"/>
    </source>
</evidence>
<dbReference type="SMART" id="SM00283">
    <property type="entry name" value="MA"/>
    <property type="match status" value="1"/>
</dbReference>
<keyword evidence="4" id="KW-1133">Transmembrane helix</keyword>
<feature type="transmembrane region" description="Helical" evidence="4">
    <location>
        <begin position="36"/>
        <end position="55"/>
    </location>
</feature>
<dbReference type="PRINTS" id="PR00260">
    <property type="entry name" value="CHEMTRNSDUCR"/>
</dbReference>
<feature type="transmembrane region" description="Helical" evidence="4">
    <location>
        <begin position="12"/>
        <end position="30"/>
    </location>
</feature>
<dbReference type="PANTHER" id="PTHR32089">
    <property type="entry name" value="METHYL-ACCEPTING CHEMOTAXIS PROTEIN MCPB"/>
    <property type="match status" value="1"/>
</dbReference>
<dbReference type="GO" id="GO:0007165">
    <property type="term" value="P:signal transduction"/>
    <property type="evidence" value="ECO:0007669"/>
    <property type="project" value="UniProtKB-KW"/>
</dbReference>
<name>Q07HK2_RHOP5</name>
<feature type="domain" description="HAMP" evidence="6">
    <location>
        <begin position="61"/>
        <end position="109"/>
    </location>
</feature>
<evidence type="ECO:0000256" key="4">
    <source>
        <dbReference type="SAM" id="Phobius"/>
    </source>
</evidence>
<feature type="domain" description="Methyl-accepting transducer" evidence="5">
    <location>
        <begin position="178"/>
        <end position="400"/>
    </location>
</feature>
<reference evidence="7" key="1">
    <citation type="submission" date="2006-09" db="EMBL/GenBank/DDBJ databases">
        <title>Complete sequence of Rhodopseudomonas palustris BisA53.</title>
        <authorList>
            <consortium name="US DOE Joint Genome Institute"/>
            <person name="Copeland A."/>
            <person name="Lucas S."/>
            <person name="Lapidus A."/>
            <person name="Barry K."/>
            <person name="Detter J.C."/>
            <person name="Glavina del Rio T."/>
            <person name="Hammon N."/>
            <person name="Israni S."/>
            <person name="Dalin E."/>
            <person name="Tice H."/>
            <person name="Pitluck S."/>
            <person name="Chain P."/>
            <person name="Malfatti S."/>
            <person name="Shin M."/>
            <person name="Vergez L."/>
            <person name="Schmutz J."/>
            <person name="Larimer F."/>
            <person name="Land M."/>
            <person name="Hauser L."/>
            <person name="Pelletier D.A."/>
            <person name="Kyrpides N."/>
            <person name="Kim E."/>
            <person name="Harwood C.S."/>
            <person name="Oda Y."/>
            <person name="Richardson P."/>
        </authorList>
    </citation>
    <scope>NUCLEOTIDE SEQUENCE [LARGE SCALE GENOMIC DNA]</scope>
    <source>
        <strain evidence="7">BisA53</strain>
    </source>
</reference>
<evidence type="ECO:0000259" key="5">
    <source>
        <dbReference type="PROSITE" id="PS50111"/>
    </source>
</evidence>
<sequence>MISLSSLSKLSVGLAWTFGAVLVALVGMLLDWHGVQIVGLVATLPGLGLAALGLVRLNGLLAEVTTVCGRLANGDFEARLMEGARERGQLGAMRATFNDMIDRCDAFVREASAAMAAVRDDKYYRQILPQGLRGSLLIASRTMNEAMKVIERRVAAFNANTAQFEGAISTVIDTVSSASGNMGQTAGSLGRGATSTRERANAVSAATQQAASNMETVAAATTELTASANEISQNVARSADIAKDAVAQVEEARHTVGSLSTATERIGTIVQLIEEIASQTNLLALNATIEAARAGEAGRGFSVVAQEVKSLAAQTARATHDISLSIAEVQSTTKAAVDAISMIGGAIGQVNEITQHVAEGVQAQTAATGEVAQNVEQAFAGIREISGNIHAVSADAGQTEQHADITLQASGVLAEQSASLGQSVQQFLISLRHGPRGQIAA</sequence>
<dbReference type="PROSITE" id="PS50885">
    <property type="entry name" value="HAMP"/>
    <property type="match status" value="1"/>
</dbReference>
<dbReference type="GO" id="GO:0006935">
    <property type="term" value="P:chemotaxis"/>
    <property type="evidence" value="ECO:0007669"/>
    <property type="project" value="InterPro"/>
</dbReference>
<evidence type="ECO:0000256" key="2">
    <source>
        <dbReference type="ARBA" id="ARBA00029447"/>
    </source>
</evidence>
<dbReference type="AlphaFoldDB" id="Q07HK2"/>
<keyword evidence="4" id="KW-0812">Transmembrane</keyword>
<keyword evidence="4" id="KW-0472">Membrane</keyword>
<protein>
    <submittedName>
        <fullName evidence="7">Methyl-accepting chemotaxis sensory transducer</fullName>
    </submittedName>
</protein>